<reference evidence="8" key="1">
    <citation type="submission" date="2019-04" db="EMBL/GenBank/DDBJ databases">
        <authorList>
            <consortium name="Science for Life Laboratories"/>
        </authorList>
    </citation>
    <scope>NUCLEOTIDE SEQUENCE</scope>
    <source>
        <strain evidence="8">MBLW1</strain>
    </source>
</reference>
<keyword evidence="8" id="KW-0240">DNA-directed RNA polymerase</keyword>
<dbReference type="SUPFAM" id="SSF88946">
    <property type="entry name" value="Sigma2 domain of RNA polymerase sigma factors"/>
    <property type="match status" value="1"/>
</dbReference>
<keyword evidence="4" id="KW-0238">DNA-binding</keyword>
<dbReference type="InParanoid" id="A0A6C2YIL9"/>
<dbReference type="AlphaFoldDB" id="A0A6C2YIL9"/>
<feature type="domain" description="RNA polymerase sigma-70 ECF-like HTH" evidence="7">
    <location>
        <begin position="7"/>
        <end position="192"/>
    </location>
</feature>
<evidence type="ECO:0000256" key="2">
    <source>
        <dbReference type="ARBA" id="ARBA00023015"/>
    </source>
</evidence>
<dbReference type="InterPro" id="IPR013324">
    <property type="entry name" value="RNA_pol_sigma_r3/r4-like"/>
</dbReference>
<dbReference type="InterPro" id="IPR014284">
    <property type="entry name" value="RNA_pol_sigma-70_dom"/>
</dbReference>
<evidence type="ECO:0000256" key="3">
    <source>
        <dbReference type="ARBA" id="ARBA00023082"/>
    </source>
</evidence>
<dbReference type="SUPFAM" id="SSF88659">
    <property type="entry name" value="Sigma3 and sigma4 domains of RNA polymerase sigma factors"/>
    <property type="match status" value="1"/>
</dbReference>
<dbReference type="GO" id="GO:0016987">
    <property type="term" value="F:sigma factor activity"/>
    <property type="evidence" value="ECO:0007669"/>
    <property type="project" value="UniProtKB-KW"/>
</dbReference>
<evidence type="ECO:0000256" key="6">
    <source>
        <dbReference type="SAM" id="MobiDB-lite"/>
    </source>
</evidence>
<dbReference type="GO" id="GO:0000428">
    <property type="term" value="C:DNA-directed RNA polymerase complex"/>
    <property type="evidence" value="ECO:0007669"/>
    <property type="project" value="UniProtKB-KW"/>
</dbReference>
<dbReference type="InterPro" id="IPR013325">
    <property type="entry name" value="RNA_pol_sigma_r2"/>
</dbReference>
<comment type="similarity">
    <text evidence="1">Belongs to the sigma-70 factor family. ECF subfamily.</text>
</comment>
<evidence type="ECO:0000256" key="5">
    <source>
        <dbReference type="ARBA" id="ARBA00023163"/>
    </source>
</evidence>
<evidence type="ECO:0000313" key="9">
    <source>
        <dbReference type="Proteomes" id="UP000464378"/>
    </source>
</evidence>
<dbReference type="PANTHER" id="PTHR43133:SF8">
    <property type="entry name" value="RNA POLYMERASE SIGMA FACTOR HI_1459-RELATED"/>
    <property type="match status" value="1"/>
</dbReference>
<dbReference type="GO" id="GO:0006352">
    <property type="term" value="P:DNA-templated transcription initiation"/>
    <property type="evidence" value="ECO:0007669"/>
    <property type="project" value="InterPro"/>
</dbReference>
<evidence type="ECO:0000259" key="7">
    <source>
        <dbReference type="Pfam" id="PF07638"/>
    </source>
</evidence>
<keyword evidence="2" id="KW-0805">Transcription regulation</keyword>
<dbReference type="InterPro" id="IPR039425">
    <property type="entry name" value="RNA_pol_sigma-70-like"/>
</dbReference>
<evidence type="ECO:0000313" key="8">
    <source>
        <dbReference type="EMBL" id="VIP01370.1"/>
    </source>
</evidence>
<dbReference type="Proteomes" id="UP000464378">
    <property type="component" value="Chromosome"/>
</dbReference>
<keyword evidence="9" id="KW-1185">Reference proteome</keyword>
<keyword evidence="5" id="KW-0804">Transcription</keyword>
<evidence type="ECO:0000256" key="4">
    <source>
        <dbReference type="ARBA" id="ARBA00023125"/>
    </source>
</evidence>
<name>A0A6C2YIL9_9BACT</name>
<gene>
    <name evidence="8" type="ORF">GMBLW1_25900</name>
</gene>
<dbReference type="InterPro" id="IPR053812">
    <property type="entry name" value="HTH_Sigma70_ECF-like"/>
</dbReference>
<dbReference type="InterPro" id="IPR036388">
    <property type="entry name" value="WH-like_DNA-bd_sf"/>
</dbReference>
<evidence type="ECO:0000256" key="1">
    <source>
        <dbReference type="ARBA" id="ARBA00010641"/>
    </source>
</evidence>
<dbReference type="Gene3D" id="1.10.10.10">
    <property type="entry name" value="Winged helix-like DNA-binding domain superfamily/Winged helix DNA-binding domain"/>
    <property type="match status" value="1"/>
</dbReference>
<accession>A0A6C2YIL9</accession>
<dbReference type="PANTHER" id="PTHR43133">
    <property type="entry name" value="RNA POLYMERASE ECF-TYPE SIGMA FACTO"/>
    <property type="match status" value="1"/>
</dbReference>
<dbReference type="KEGG" id="tim:GMBLW1_25900"/>
<dbReference type="Gene3D" id="1.10.1740.10">
    <property type="match status" value="1"/>
</dbReference>
<dbReference type="NCBIfam" id="TIGR02937">
    <property type="entry name" value="sigma70-ECF"/>
    <property type="match status" value="1"/>
</dbReference>
<feature type="region of interest" description="Disordered" evidence="6">
    <location>
        <begin position="95"/>
        <end position="115"/>
    </location>
</feature>
<protein>
    <recommendedName>
        <fullName evidence="7">RNA polymerase sigma-70 ECF-like HTH domain-containing protein</fullName>
    </recommendedName>
</protein>
<organism evidence="8">
    <name type="scientific">Tuwongella immobilis</name>
    <dbReference type="NCBI Taxonomy" id="692036"/>
    <lineage>
        <taxon>Bacteria</taxon>
        <taxon>Pseudomonadati</taxon>
        <taxon>Planctomycetota</taxon>
        <taxon>Planctomycetia</taxon>
        <taxon>Gemmatales</taxon>
        <taxon>Gemmataceae</taxon>
        <taxon>Tuwongella</taxon>
    </lineage>
</organism>
<proteinExistence type="inferred from homology"/>
<dbReference type="EMBL" id="LR593887">
    <property type="protein sequence ID" value="VTR98203.1"/>
    <property type="molecule type" value="Genomic_DNA"/>
</dbReference>
<dbReference type="RefSeq" id="WP_162656582.1">
    <property type="nucleotide sequence ID" value="NZ_LR593887.1"/>
</dbReference>
<dbReference type="EMBL" id="LR586016">
    <property type="protein sequence ID" value="VIP01370.1"/>
    <property type="molecule type" value="Genomic_DNA"/>
</dbReference>
<keyword evidence="3" id="KW-0731">Sigma factor</keyword>
<dbReference type="Pfam" id="PF07638">
    <property type="entry name" value="Sigma70_ECF"/>
    <property type="match status" value="1"/>
</dbReference>
<dbReference type="GO" id="GO:0003677">
    <property type="term" value="F:DNA binding"/>
    <property type="evidence" value="ECO:0007669"/>
    <property type="project" value="UniProtKB-KW"/>
</dbReference>
<sequence length="201" mass="22375">MSLPFDELLVQARQGNADALLEIARQYEPQVRAVARVRLGAALRPYLDTIDLVQSVHRSLLMGLRQNKFEFTGPEQLIALALTIVRRKAARQWQRAQRQSRPECGHGAGGDAGSGANLPEVILALSDDTPEPTHTVANRDAVERLCRELPASDRQLLELSAMGYRTVEIADMLGQNADILRVKLSRLRAKLRASGVRDDWF</sequence>